<dbReference type="PANTHER" id="PTHR39434:SF1">
    <property type="entry name" value="VOC DOMAIN-CONTAINING PROTEIN"/>
    <property type="match status" value="1"/>
</dbReference>
<keyword evidence="3" id="KW-1185">Reference proteome</keyword>
<evidence type="ECO:0000313" key="2">
    <source>
        <dbReference type="EMBL" id="GCL36280.1"/>
    </source>
</evidence>
<dbReference type="EMBL" id="BJCE01000032">
    <property type="protein sequence ID" value="GCL36280.1"/>
    <property type="molecule type" value="Genomic_DNA"/>
</dbReference>
<dbReference type="Gene3D" id="3.10.180.10">
    <property type="entry name" value="2,3-Dihydroxybiphenyl 1,2-Dioxygenase, domain 1"/>
    <property type="match status" value="1"/>
</dbReference>
<accession>A0A479ZU75</accession>
<keyword evidence="2" id="KW-0560">Oxidoreductase</keyword>
<dbReference type="AlphaFoldDB" id="A0A479ZU75"/>
<sequence length="174" mass="20082">MTKPLLCKGLGVNIFVDINLSSGQIISHSTPTMNKIIFHLAFPVTNIPQTKAFYVDGLGCIPGRENPHALILNLYGHQLVAHITKEPLTPQKGIYPRHFGLIFTQEKDWQQLLETAKIKQLNFREEPKNRFLGSPLEHHTFFLEDPFYNLMEFKYYRYPEAIFGSSEYTEIGDR</sequence>
<gene>
    <name evidence="2" type="ORF">SR1949_13830</name>
</gene>
<reference evidence="3" key="1">
    <citation type="submission" date="2019-02" db="EMBL/GenBank/DDBJ databases">
        <title>Draft genome sequence of Sphaerospermopsis reniformis NIES-1949.</title>
        <authorList>
            <person name="Yamaguchi H."/>
            <person name="Suzuki S."/>
            <person name="Kawachi M."/>
        </authorList>
    </citation>
    <scope>NUCLEOTIDE SEQUENCE [LARGE SCALE GENOMIC DNA]</scope>
    <source>
        <strain evidence="3">NIES-1949</strain>
    </source>
</reference>
<dbReference type="GO" id="GO:0051213">
    <property type="term" value="F:dioxygenase activity"/>
    <property type="evidence" value="ECO:0007669"/>
    <property type="project" value="UniProtKB-KW"/>
</dbReference>
<proteinExistence type="predicted"/>
<dbReference type="InterPro" id="IPR004360">
    <property type="entry name" value="Glyas_Fos-R_dOase_dom"/>
</dbReference>
<protein>
    <submittedName>
        <fullName evidence="2">Glyoxalase/bleomycin resistance protein/dioxygenase</fullName>
    </submittedName>
</protein>
<name>A0A479ZU75_9CYAN</name>
<dbReference type="SUPFAM" id="SSF54593">
    <property type="entry name" value="Glyoxalase/Bleomycin resistance protein/Dihydroxybiphenyl dioxygenase"/>
    <property type="match status" value="1"/>
</dbReference>
<comment type="caution">
    <text evidence="2">The sequence shown here is derived from an EMBL/GenBank/DDBJ whole genome shotgun (WGS) entry which is preliminary data.</text>
</comment>
<feature type="domain" description="Glyoxalase/fosfomycin resistance/dioxygenase" evidence="1">
    <location>
        <begin position="37"/>
        <end position="153"/>
    </location>
</feature>
<organism evidence="2 3">
    <name type="scientific">Sphaerospermopsis reniformis</name>
    <dbReference type="NCBI Taxonomy" id="531300"/>
    <lineage>
        <taxon>Bacteria</taxon>
        <taxon>Bacillati</taxon>
        <taxon>Cyanobacteriota</taxon>
        <taxon>Cyanophyceae</taxon>
        <taxon>Nostocales</taxon>
        <taxon>Aphanizomenonaceae</taxon>
        <taxon>Sphaerospermopsis</taxon>
    </lineage>
</organism>
<keyword evidence="2" id="KW-0223">Dioxygenase</keyword>
<dbReference type="Pfam" id="PF00903">
    <property type="entry name" value="Glyoxalase"/>
    <property type="match status" value="1"/>
</dbReference>
<dbReference type="Proteomes" id="UP000300142">
    <property type="component" value="Unassembled WGS sequence"/>
</dbReference>
<evidence type="ECO:0000313" key="3">
    <source>
        <dbReference type="Proteomes" id="UP000300142"/>
    </source>
</evidence>
<dbReference type="PANTHER" id="PTHR39434">
    <property type="match status" value="1"/>
</dbReference>
<evidence type="ECO:0000259" key="1">
    <source>
        <dbReference type="Pfam" id="PF00903"/>
    </source>
</evidence>
<dbReference type="InterPro" id="IPR029068">
    <property type="entry name" value="Glyas_Bleomycin-R_OHBP_Dase"/>
</dbReference>